<proteinExistence type="predicted"/>
<name>A0A392MJH2_9FABA</name>
<evidence type="ECO:0000313" key="2">
    <source>
        <dbReference type="EMBL" id="MCH87642.1"/>
    </source>
</evidence>
<dbReference type="Proteomes" id="UP000265520">
    <property type="component" value="Unassembled WGS sequence"/>
</dbReference>
<evidence type="ECO:0000256" key="1">
    <source>
        <dbReference type="SAM" id="Phobius"/>
    </source>
</evidence>
<keyword evidence="1" id="KW-0472">Membrane</keyword>
<gene>
    <name evidence="2" type="ORF">A2U01_0008519</name>
</gene>
<feature type="transmembrane region" description="Helical" evidence="1">
    <location>
        <begin position="93"/>
        <end position="126"/>
    </location>
</feature>
<accession>A0A392MJH2</accession>
<keyword evidence="3" id="KW-1185">Reference proteome</keyword>
<sequence length="131" mass="14781">MHMVELQMNNTTGNKLLGLHNNEPCVDVESTQPLANEGKITPKLKDNIIFAQHVSFVVVMSIIFVGPFFDMWIEPSLMKFQHGQAWASALRLLGFMVFVLAVATMILVGVPFVGMQTFVLTFWAIWMHLKS</sequence>
<keyword evidence="1" id="KW-1133">Transmembrane helix</keyword>
<keyword evidence="1" id="KW-0812">Transmembrane</keyword>
<dbReference type="AlphaFoldDB" id="A0A392MJH2"/>
<reference evidence="2 3" key="1">
    <citation type="journal article" date="2018" name="Front. Plant Sci.">
        <title>Red Clover (Trifolium pratense) and Zigzag Clover (T. medium) - A Picture of Genomic Similarities and Differences.</title>
        <authorList>
            <person name="Dluhosova J."/>
            <person name="Istvanek J."/>
            <person name="Nedelnik J."/>
            <person name="Repkova J."/>
        </authorList>
    </citation>
    <scope>NUCLEOTIDE SEQUENCE [LARGE SCALE GENOMIC DNA]</scope>
    <source>
        <strain evidence="3">cv. 10/8</strain>
        <tissue evidence="2">Leaf</tissue>
    </source>
</reference>
<feature type="transmembrane region" description="Helical" evidence="1">
    <location>
        <begin position="48"/>
        <end position="73"/>
    </location>
</feature>
<protein>
    <submittedName>
        <fullName evidence="2">Uncharacterized protein</fullName>
    </submittedName>
</protein>
<dbReference type="EMBL" id="LXQA010012625">
    <property type="protein sequence ID" value="MCH87642.1"/>
    <property type="molecule type" value="Genomic_DNA"/>
</dbReference>
<comment type="caution">
    <text evidence="2">The sequence shown here is derived from an EMBL/GenBank/DDBJ whole genome shotgun (WGS) entry which is preliminary data.</text>
</comment>
<organism evidence="2 3">
    <name type="scientific">Trifolium medium</name>
    <dbReference type="NCBI Taxonomy" id="97028"/>
    <lineage>
        <taxon>Eukaryota</taxon>
        <taxon>Viridiplantae</taxon>
        <taxon>Streptophyta</taxon>
        <taxon>Embryophyta</taxon>
        <taxon>Tracheophyta</taxon>
        <taxon>Spermatophyta</taxon>
        <taxon>Magnoliopsida</taxon>
        <taxon>eudicotyledons</taxon>
        <taxon>Gunneridae</taxon>
        <taxon>Pentapetalae</taxon>
        <taxon>rosids</taxon>
        <taxon>fabids</taxon>
        <taxon>Fabales</taxon>
        <taxon>Fabaceae</taxon>
        <taxon>Papilionoideae</taxon>
        <taxon>50 kb inversion clade</taxon>
        <taxon>NPAAA clade</taxon>
        <taxon>Hologalegina</taxon>
        <taxon>IRL clade</taxon>
        <taxon>Trifolieae</taxon>
        <taxon>Trifolium</taxon>
    </lineage>
</organism>
<evidence type="ECO:0000313" key="3">
    <source>
        <dbReference type="Proteomes" id="UP000265520"/>
    </source>
</evidence>